<dbReference type="SUPFAM" id="SSF101447">
    <property type="entry name" value="Formin homology 2 domain (FH2 domain)"/>
    <property type="match status" value="1"/>
</dbReference>
<gene>
    <name evidence="4" type="ORF">NEDG_01624</name>
</gene>
<dbReference type="PRINTS" id="PR01217">
    <property type="entry name" value="PRICHEXTENSN"/>
</dbReference>
<evidence type="ECO:0000313" key="5">
    <source>
        <dbReference type="Proteomes" id="UP000185944"/>
    </source>
</evidence>
<dbReference type="Proteomes" id="UP000185944">
    <property type="component" value="Unassembled WGS sequence"/>
</dbReference>
<dbReference type="VEuPathDB" id="MicrosporidiaDB:NEDG_01624"/>
<evidence type="ECO:0000256" key="1">
    <source>
        <dbReference type="ARBA" id="ARBA00022581"/>
    </source>
</evidence>
<feature type="compositionally biased region" description="Pro residues" evidence="2">
    <location>
        <begin position="516"/>
        <end position="526"/>
    </location>
</feature>
<dbReference type="Pfam" id="PF02181">
    <property type="entry name" value="FH2"/>
    <property type="match status" value="1"/>
</dbReference>
<evidence type="ECO:0000256" key="2">
    <source>
        <dbReference type="SAM" id="MobiDB-lite"/>
    </source>
</evidence>
<dbReference type="AlphaFoldDB" id="A0A177EIB2"/>
<evidence type="ECO:0000313" key="4">
    <source>
        <dbReference type="EMBL" id="OAG31211.1"/>
    </source>
</evidence>
<evidence type="ECO:0000259" key="3">
    <source>
        <dbReference type="Pfam" id="PF02181"/>
    </source>
</evidence>
<dbReference type="GeneID" id="93647974"/>
<dbReference type="PANTHER" id="PTHR13037:SF24">
    <property type="entry name" value="POLYCOMB PROTEIN PCL-RELATED"/>
    <property type="match status" value="1"/>
</dbReference>
<sequence length="984" mass="107851">MEDSNNASIDQEFLSLLNSLGIEGDKKKAFMLLPKEQRLSMISAQKRTATTSPAIILEKLVCARKPLNTGTYTIVDIDYFAEVLNTLKFSLTTLKEDGMEELARGKIVEEVWSAITMLAPATWPKGAKTYISTQDKQNRPIFKILDPCIKFFRTLAKSPAVIKYIKANGPVFNSIFEVFPSQYSQITEVALEIALKCAAEHMLLVLNHFMSTNQKTEHISCVPMCTVRIKHILDEVYYNISLGNASSEMVSGLLELLSVFYREAPLVGIMVDSTLRMCGVTRFLGKIKQKHPDLRPLVDGLAREQEICRGLATKLDVRKIDTTKEGPETKEDLDSIINAVSVLYRINSSRLYDVLQYIRGTVLEEAAYKNKDAKKIEQEKTIRIEKTKDIPKPCVCGGIKKAADMPLSSLPSPVLSPERAAISCLPVGQSFGEISAPASPGLSPGQPQSAVGGFTLPDSSKEQADFPSPGLVAVTCDVPEEEPATIAPPPPTSTSMPMPVSVPKTPQATPRSEPMHMPPPPLPIPKTPQAAPMHMPPPPMPMTTRSAPMHMPPPPMPMAIPKTPQAAPMRMPPPPMPMTTRSAPMRMPPPPMPGAPPMPKKAGLPGSSGKVLSLSTAKITAVPIMAPPAPAPVSAAAGPRARYIAVAAKLHPAHPQQLSLDLHIRKPLGVGLWSKLDKSELSLFKKEDFAPFTRSASKAVPSSAGSSLSEVSLISANRCKAIDIVLSRNRIPLSDLVASIDRICTESVTETLITGLIANYPTDDELDLIRHGEAKQKPEIFYKHASKVYCFKDKLIAIQTALFALSIDTVLIPKIQRVSEIITHLTQSKDVQTILTLTRSIVNVINAGGRNEGAWGIRVGAYPVIIGTNKKILQLVSKKVQELKINLAPIMPMLQEAKTISTDQIEMDCEDYRSKRAVIEQIEMTKKQKDNIQPTYNTLDRLQSVYLQYKDNLRSAKDFFNEKESKEPVINTVASFVIEVCTAK</sequence>
<dbReference type="Gene3D" id="1.20.58.2220">
    <property type="entry name" value="Formin, FH2 domain"/>
    <property type="match status" value="1"/>
</dbReference>
<name>A0A177EIB2_9MICR</name>
<keyword evidence="1" id="KW-0945">Host-virus interaction</keyword>
<feature type="domain" description="FH2" evidence="3">
    <location>
        <begin position="672"/>
        <end position="978"/>
    </location>
</feature>
<reference evidence="4 5" key="1">
    <citation type="submission" date="2016-02" db="EMBL/GenBank/DDBJ databases">
        <title>Discovery of a natural microsporidian pathogen with a broad tissue tropism in Caenorhabditis elegans.</title>
        <authorList>
            <person name="Luallen R.J."/>
            <person name="Reinke A.W."/>
            <person name="Tong L."/>
            <person name="Botts M.R."/>
            <person name="Felix M.-A."/>
            <person name="Troemel E.R."/>
        </authorList>
    </citation>
    <scope>NUCLEOTIDE SEQUENCE [LARGE SCALE GENOMIC DNA]</scope>
    <source>
        <strain evidence="4 5">JUm2807</strain>
    </source>
</reference>
<organism evidence="4 5">
    <name type="scientific">Nematocida displodere</name>
    <dbReference type="NCBI Taxonomy" id="1805483"/>
    <lineage>
        <taxon>Eukaryota</taxon>
        <taxon>Fungi</taxon>
        <taxon>Fungi incertae sedis</taxon>
        <taxon>Microsporidia</taxon>
        <taxon>Nematocida</taxon>
    </lineage>
</organism>
<protein>
    <recommendedName>
        <fullName evidence="3">FH2 domain-containing protein</fullName>
    </recommendedName>
</protein>
<dbReference type="PANTHER" id="PTHR13037">
    <property type="entry name" value="FORMIN"/>
    <property type="match status" value="1"/>
</dbReference>
<keyword evidence="5" id="KW-1185">Reference proteome</keyword>
<dbReference type="InterPro" id="IPR042201">
    <property type="entry name" value="FH2_Formin_sf"/>
</dbReference>
<accession>A0A177EIB2</accession>
<comment type="caution">
    <text evidence="4">The sequence shown here is derived from an EMBL/GenBank/DDBJ whole genome shotgun (WGS) entry which is preliminary data.</text>
</comment>
<feature type="compositionally biased region" description="Low complexity" evidence="2">
    <location>
        <begin position="493"/>
        <end position="503"/>
    </location>
</feature>
<dbReference type="STRING" id="1805483.A0A177EIB2"/>
<dbReference type="OrthoDB" id="1668162at2759"/>
<dbReference type="EMBL" id="LTDL01000021">
    <property type="protein sequence ID" value="OAG31211.1"/>
    <property type="molecule type" value="Genomic_DNA"/>
</dbReference>
<feature type="region of interest" description="Disordered" evidence="2">
    <location>
        <begin position="435"/>
        <end position="536"/>
    </location>
</feature>
<dbReference type="InterPro" id="IPR015425">
    <property type="entry name" value="FH2_Formin"/>
</dbReference>
<proteinExistence type="predicted"/>
<dbReference type="RefSeq" id="XP_067544932.1">
    <property type="nucleotide sequence ID" value="XM_067689042.1"/>
</dbReference>